<organism evidence="1 2">
    <name type="scientific">Brassica napus</name>
    <name type="common">Rape</name>
    <dbReference type="NCBI Taxonomy" id="3708"/>
    <lineage>
        <taxon>Eukaryota</taxon>
        <taxon>Viridiplantae</taxon>
        <taxon>Streptophyta</taxon>
        <taxon>Embryophyta</taxon>
        <taxon>Tracheophyta</taxon>
        <taxon>Spermatophyta</taxon>
        <taxon>Magnoliopsida</taxon>
        <taxon>eudicotyledons</taxon>
        <taxon>Gunneridae</taxon>
        <taxon>Pentapetalae</taxon>
        <taxon>rosids</taxon>
        <taxon>malvids</taxon>
        <taxon>Brassicales</taxon>
        <taxon>Brassicaceae</taxon>
        <taxon>Brassiceae</taxon>
        <taxon>Brassica</taxon>
    </lineage>
</organism>
<gene>
    <name evidence="1" type="ORF">HID58_094379</name>
</gene>
<accession>A0ABQ7XA54</accession>
<evidence type="ECO:0000313" key="2">
    <source>
        <dbReference type="Proteomes" id="UP000824890"/>
    </source>
</evidence>
<proteinExistence type="predicted"/>
<evidence type="ECO:0000313" key="1">
    <source>
        <dbReference type="EMBL" id="KAH0851910.1"/>
    </source>
</evidence>
<keyword evidence="2" id="KW-1185">Reference proteome</keyword>
<name>A0ABQ7XA54_BRANA</name>
<dbReference type="Proteomes" id="UP000824890">
    <property type="component" value="Unassembled WGS sequence"/>
</dbReference>
<sequence>MSNERKICLIKNLKLFLDECRLTLKLLHSWKQTTSYGRDTLDCVLVDQTDVIETNIMGHVTDLGPVAMVQAKGNESSFPFAGHEVACCLLGKYAEKFESVEETNDKSIICLIRFAKISEYRDTQTRFK</sequence>
<reference evidence="1 2" key="1">
    <citation type="submission" date="2021-05" db="EMBL/GenBank/DDBJ databases">
        <title>Genome Assembly of Synthetic Allotetraploid Brassica napus Reveals Homoeologous Exchanges between Subgenomes.</title>
        <authorList>
            <person name="Davis J.T."/>
        </authorList>
    </citation>
    <scope>NUCLEOTIDE SEQUENCE [LARGE SCALE GENOMIC DNA]</scope>
    <source>
        <strain evidence="2">cv. Da-Ae</strain>
        <tissue evidence="1">Seedling</tissue>
    </source>
</reference>
<protein>
    <submittedName>
        <fullName evidence="1">Uncharacterized protein</fullName>
    </submittedName>
</protein>
<dbReference type="Gene3D" id="2.40.50.140">
    <property type="entry name" value="Nucleic acid-binding proteins"/>
    <property type="match status" value="1"/>
</dbReference>
<dbReference type="InterPro" id="IPR012340">
    <property type="entry name" value="NA-bd_OB-fold"/>
</dbReference>
<comment type="caution">
    <text evidence="1">The sequence shown here is derived from an EMBL/GenBank/DDBJ whole genome shotgun (WGS) entry which is preliminary data.</text>
</comment>
<dbReference type="EMBL" id="JAGKQM010001387">
    <property type="protein sequence ID" value="KAH0851910.1"/>
    <property type="molecule type" value="Genomic_DNA"/>
</dbReference>